<evidence type="ECO:0000256" key="3">
    <source>
        <dbReference type="ARBA" id="ARBA00023015"/>
    </source>
</evidence>
<feature type="compositionally biased region" description="Acidic residues" evidence="6">
    <location>
        <begin position="519"/>
        <end position="530"/>
    </location>
</feature>
<feature type="region of interest" description="Disordered" evidence="6">
    <location>
        <begin position="452"/>
        <end position="473"/>
    </location>
</feature>
<gene>
    <name evidence="7" type="ORF">NA57DRAFT_23757</name>
</gene>
<comment type="similarity">
    <text evidence="2">Belongs to the SNF5 family.</text>
</comment>
<reference evidence="7" key="1">
    <citation type="journal article" date="2020" name="Stud. Mycol.">
        <title>101 Dothideomycetes genomes: a test case for predicting lifestyles and emergence of pathogens.</title>
        <authorList>
            <person name="Haridas S."/>
            <person name="Albert R."/>
            <person name="Binder M."/>
            <person name="Bloem J."/>
            <person name="Labutti K."/>
            <person name="Salamov A."/>
            <person name="Andreopoulos B."/>
            <person name="Baker S."/>
            <person name="Barry K."/>
            <person name="Bills G."/>
            <person name="Bluhm B."/>
            <person name="Cannon C."/>
            <person name="Castanera R."/>
            <person name="Culley D."/>
            <person name="Daum C."/>
            <person name="Ezra D."/>
            <person name="Gonzalez J."/>
            <person name="Henrissat B."/>
            <person name="Kuo A."/>
            <person name="Liang C."/>
            <person name="Lipzen A."/>
            <person name="Lutzoni F."/>
            <person name="Magnuson J."/>
            <person name="Mondo S."/>
            <person name="Nolan M."/>
            <person name="Ohm R."/>
            <person name="Pangilinan J."/>
            <person name="Park H.-J."/>
            <person name="Ramirez L."/>
            <person name="Alfaro M."/>
            <person name="Sun H."/>
            <person name="Tritt A."/>
            <person name="Yoshinaga Y."/>
            <person name="Zwiers L.-H."/>
            <person name="Turgeon B."/>
            <person name="Goodwin S."/>
            <person name="Spatafora J."/>
            <person name="Crous P."/>
            <person name="Grigoriev I."/>
        </authorList>
    </citation>
    <scope>NUCLEOTIDE SEQUENCE</scope>
    <source>
        <strain evidence="7">CBS 133067</strain>
    </source>
</reference>
<feature type="compositionally biased region" description="Low complexity" evidence="6">
    <location>
        <begin position="548"/>
        <end position="562"/>
    </location>
</feature>
<dbReference type="GO" id="GO:0000228">
    <property type="term" value="C:nuclear chromosome"/>
    <property type="evidence" value="ECO:0007669"/>
    <property type="project" value="InterPro"/>
</dbReference>
<keyword evidence="8" id="KW-1185">Reference proteome</keyword>
<feature type="compositionally biased region" description="Basic and acidic residues" evidence="6">
    <location>
        <begin position="50"/>
        <end position="63"/>
    </location>
</feature>
<organism evidence="7 8">
    <name type="scientific">Rhizodiscina lignyota</name>
    <dbReference type="NCBI Taxonomy" id="1504668"/>
    <lineage>
        <taxon>Eukaryota</taxon>
        <taxon>Fungi</taxon>
        <taxon>Dikarya</taxon>
        <taxon>Ascomycota</taxon>
        <taxon>Pezizomycotina</taxon>
        <taxon>Dothideomycetes</taxon>
        <taxon>Pleosporomycetidae</taxon>
        <taxon>Aulographales</taxon>
        <taxon>Rhizodiscinaceae</taxon>
        <taxon>Rhizodiscina</taxon>
    </lineage>
</organism>
<dbReference type="Pfam" id="PF04855">
    <property type="entry name" value="SNF5"/>
    <property type="match status" value="1"/>
</dbReference>
<evidence type="ECO:0000256" key="2">
    <source>
        <dbReference type="ARBA" id="ARBA00010239"/>
    </source>
</evidence>
<keyword evidence="5" id="KW-0539">Nucleus</keyword>
<feature type="compositionally biased region" description="Polar residues" evidence="6">
    <location>
        <begin position="23"/>
        <end position="33"/>
    </location>
</feature>
<dbReference type="PANTHER" id="PTHR10019">
    <property type="entry name" value="SNF5"/>
    <property type="match status" value="1"/>
</dbReference>
<evidence type="ECO:0000313" key="7">
    <source>
        <dbReference type="EMBL" id="KAF2101728.1"/>
    </source>
</evidence>
<feature type="compositionally biased region" description="Polar residues" evidence="6">
    <location>
        <begin position="646"/>
        <end position="671"/>
    </location>
</feature>
<dbReference type="Proteomes" id="UP000799772">
    <property type="component" value="Unassembled WGS sequence"/>
</dbReference>
<evidence type="ECO:0000256" key="5">
    <source>
        <dbReference type="ARBA" id="ARBA00023242"/>
    </source>
</evidence>
<keyword evidence="4" id="KW-0804">Transcription</keyword>
<feature type="compositionally biased region" description="Low complexity" evidence="6">
    <location>
        <begin position="1"/>
        <end position="22"/>
    </location>
</feature>
<sequence>MQSPSSSSSSAAFQAQSAPVSQNSNGVASSEVANSHDVTHGDGGPNGTSDSRDAISEGKEKAKAVMAAAGVAFGQENDDQSRPSSAGNAVNGVLLSRKRSRSGSRKPASTPSQNDASREPQPDLQEYLLQEYIFRDQIHAVAMNDQAEETRRMFTAKQQEFNHYKAVLDQRKMNPFVMASEIYGKGFNGFGNGKTEGKPGVVYPHDRRRAGHRRARELRIPRKETAMQAEQLEELVPVRLDIEMEKLKLRDTFTWNLHDRVVAPELFAEALVEDFKVPPEISAGLVHQITGEIREQIQDFYPHVFIDEEPLDPHLPYSAYKNDEMRILIKLNITIGQHTLVDQFEWEINNPLNNPEEFARQMAWEMSLSGEFTTAIAHSIREQCQMFTRSLYITGHPFDGRPIEDADVRDGFLPSPLPSIFRPAQSAKEYAPYLYELTESDLQREELSILREQRRQKRSVTRRGGPALPDLKDRARTVRTMVVSSVLPGAADSIENSRLFKLSRTSGRSRRTTGRLDGDDSDESDSEESGPDSPATMQLGGTARQRTMRGAANAAQQAMRANLGRSATPEISSLHHHETRTSARRFGRRPTGEFPNQQSPGPGRLAPTSGLTGSQSQMNTPRQSNSALPTSNPTPSPAPSHHNVKTESASQGQTPMSTAAGTAEVNGQNMQYYPDGRADAPYPQPATSVSDTAPPPPWLTQALADLQTKYPADLFEATMRYSAMDRDTNAQVKLEGKMMKPDGRPPDNVKFMWLPRIRCIDCPGKLYTAGPELSVDNFKTHLNNRQHKERVELR</sequence>
<dbReference type="OrthoDB" id="515064at2759"/>
<dbReference type="InterPro" id="IPR006939">
    <property type="entry name" value="SNF5"/>
</dbReference>
<feature type="non-terminal residue" evidence="7">
    <location>
        <position position="794"/>
    </location>
</feature>
<name>A0A9P4M8K1_9PEZI</name>
<accession>A0A9P4M8K1</accession>
<keyword evidence="3" id="KW-0805">Transcription regulation</keyword>
<feature type="compositionally biased region" description="Polar residues" evidence="6">
    <location>
        <begin position="609"/>
        <end position="623"/>
    </location>
</feature>
<evidence type="ECO:0000313" key="8">
    <source>
        <dbReference type="Proteomes" id="UP000799772"/>
    </source>
</evidence>
<evidence type="ECO:0000256" key="6">
    <source>
        <dbReference type="SAM" id="MobiDB-lite"/>
    </source>
</evidence>
<feature type="region of interest" description="Disordered" evidence="6">
    <location>
        <begin position="1"/>
        <end position="121"/>
    </location>
</feature>
<protein>
    <submittedName>
        <fullName evidence="7">SNF5-domain-containing protein</fullName>
    </submittedName>
</protein>
<dbReference type="AlphaFoldDB" id="A0A9P4M8K1"/>
<proteinExistence type="inferred from homology"/>
<dbReference type="GO" id="GO:0006338">
    <property type="term" value="P:chromatin remodeling"/>
    <property type="evidence" value="ECO:0007669"/>
    <property type="project" value="InterPro"/>
</dbReference>
<comment type="caution">
    <text evidence="7">The sequence shown here is derived from an EMBL/GenBank/DDBJ whole genome shotgun (WGS) entry which is preliminary data.</text>
</comment>
<dbReference type="EMBL" id="ML978123">
    <property type="protein sequence ID" value="KAF2101728.1"/>
    <property type="molecule type" value="Genomic_DNA"/>
</dbReference>
<feature type="region of interest" description="Disordered" evidence="6">
    <location>
        <begin position="504"/>
        <end position="694"/>
    </location>
</feature>
<comment type="subcellular location">
    <subcellularLocation>
        <location evidence="1">Nucleus</location>
    </subcellularLocation>
</comment>
<evidence type="ECO:0000256" key="4">
    <source>
        <dbReference type="ARBA" id="ARBA00023163"/>
    </source>
</evidence>
<evidence type="ECO:0000256" key="1">
    <source>
        <dbReference type="ARBA" id="ARBA00004123"/>
    </source>
</evidence>